<evidence type="ECO:0000313" key="4">
    <source>
        <dbReference type="EMBL" id="CAF4387343.1"/>
    </source>
</evidence>
<dbReference type="Gene3D" id="3.80.10.10">
    <property type="entry name" value="Ribonuclease Inhibitor"/>
    <property type="match status" value="1"/>
</dbReference>
<dbReference type="AlphaFoldDB" id="A0A815VF18"/>
<protein>
    <submittedName>
        <fullName evidence="2">Uncharacterized protein</fullName>
    </submittedName>
</protein>
<reference evidence="2" key="1">
    <citation type="submission" date="2021-02" db="EMBL/GenBank/DDBJ databases">
        <authorList>
            <person name="Nowell W R."/>
        </authorList>
    </citation>
    <scope>NUCLEOTIDE SEQUENCE</scope>
</reference>
<dbReference type="Proteomes" id="UP000681722">
    <property type="component" value="Unassembled WGS sequence"/>
</dbReference>
<dbReference type="Proteomes" id="UP000682733">
    <property type="component" value="Unassembled WGS sequence"/>
</dbReference>
<dbReference type="Proteomes" id="UP000677228">
    <property type="component" value="Unassembled WGS sequence"/>
</dbReference>
<sequence length="262" mass="31013">MISPQRRIVSLSLTSKHNRFKQFHSLFNLEEFTNIKELRLISLSANDAKELLDIIPKLQCNLTSLKIIFSVGQERFYGQKLREMILCGQTMSSLKRCVLTFYDNFVQKLSNSSTSNIEYLDIGNILIQDLIKLFQYLPKLRRLYAFSETHFRHYPVYSEHLIPFVLLPALTCLKLSYFVGLSNIEILLKHIPNLKYLKVTVYDRELVSGLRWEQMINQYLPLLRRFILRLTVLEYKQEVLLDIILKNYVSLVYHRMMLPITK</sequence>
<evidence type="ECO:0000313" key="5">
    <source>
        <dbReference type="Proteomes" id="UP000663829"/>
    </source>
</evidence>
<evidence type="ECO:0000313" key="2">
    <source>
        <dbReference type="EMBL" id="CAF1528195.1"/>
    </source>
</evidence>
<name>A0A815VF18_9BILA</name>
<proteinExistence type="predicted"/>
<evidence type="ECO:0000313" key="3">
    <source>
        <dbReference type="EMBL" id="CAF4192805.1"/>
    </source>
</evidence>
<dbReference type="Proteomes" id="UP000663829">
    <property type="component" value="Unassembled WGS sequence"/>
</dbReference>
<dbReference type="EMBL" id="CAJNOQ010024512">
    <property type="protein sequence ID" value="CAF1528195.1"/>
    <property type="molecule type" value="Genomic_DNA"/>
</dbReference>
<keyword evidence="5" id="KW-1185">Reference proteome</keyword>
<dbReference type="EMBL" id="CAJOBA010046723">
    <property type="protein sequence ID" value="CAF4192805.1"/>
    <property type="molecule type" value="Genomic_DNA"/>
</dbReference>
<comment type="caution">
    <text evidence="2">The sequence shown here is derived from an EMBL/GenBank/DDBJ whole genome shotgun (WGS) entry which is preliminary data.</text>
</comment>
<dbReference type="InterPro" id="IPR032675">
    <property type="entry name" value="LRR_dom_sf"/>
</dbReference>
<dbReference type="EMBL" id="CAJOBC010090082">
    <property type="protein sequence ID" value="CAF4387343.1"/>
    <property type="molecule type" value="Genomic_DNA"/>
</dbReference>
<gene>
    <name evidence="2" type="ORF">GPM918_LOCUS37901</name>
    <name evidence="1" type="ORF">OVA965_LOCUS32275</name>
    <name evidence="4" type="ORF">SRO942_LOCUS38688</name>
    <name evidence="3" type="ORF">TMI583_LOCUS33132</name>
</gene>
<dbReference type="SUPFAM" id="SSF52047">
    <property type="entry name" value="RNI-like"/>
    <property type="match status" value="1"/>
</dbReference>
<dbReference type="EMBL" id="CAJNOK010025024">
    <property type="protein sequence ID" value="CAF1384639.1"/>
    <property type="molecule type" value="Genomic_DNA"/>
</dbReference>
<accession>A0A815VF18</accession>
<organism evidence="2 5">
    <name type="scientific">Didymodactylos carnosus</name>
    <dbReference type="NCBI Taxonomy" id="1234261"/>
    <lineage>
        <taxon>Eukaryota</taxon>
        <taxon>Metazoa</taxon>
        <taxon>Spiralia</taxon>
        <taxon>Gnathifera</taxon>
        <taxon>Rotifera</taxon>
        <taxon>Eurotatoria</taxon>
        <taxon>Bdelloidea</taxon>
        <taxon>Philodinida</taxon>
        <taxon>Philodinidae</taxon>
        <taxon>Didymodactylos</taxon>
    </lineage>
</organism>
<evidence type="ECO:0000313" key="1">
    <source>
        <dbReference type="EMBL" id="CAF1384639.1"/>
    </source>
</evidence>